<evidence type="ECO:0000256" key="14">
    <source>
        <dbReference type="ARBA" id="ARBA00023239"/>
    </source>
</evidence>
<feature type="domain" description="Chorismate mutase" evidence="20">
    <location>
        <begin position="2"/>
        <end position="92"/>
    </location>
</feature>
<dbReference type="InterPro" id="IPR036979">
    <property type="entry name" value="CM_dom_sf"/>
</dbReference>
<comment type="pathway">
    <text evidence="5">Metabolic intermediate biosynthesis; prephenate biosynthesis; prephenate from chorismate: step 1/1.</text>
</comment>
<dbReference type="FunFam" id="3.40.190.10:FF:000034">
    <property type="entry name" value="Chorismate mutase/prephenate dehydratase"/>
    <property type="match status" value="1"/>
</dbReference>
<dbReference type="CDD" id="cd04905">
    <property type="entry name" value="ACT_CM-PDT"/>
    <property type="match status" value="1"/>
</dbReference>
<evidence type="ECO:0000256" key="12">
    <source>
        <dbReference type="ARBA" id="ARBA00023222"/>
    </source>
</evidence>
<evidence type="ECO:0000256" key="10">
    <source>
        <dbReference type="ARBA" id="ARBA00022605"/>
    </source>
</evidence>
<dbReference type="Pfam" id="PF00800">
    <property type="entry name" value="PDT"/>
    <property type="match status" value="1"/>
</dbReference>
<comment type="catalytic activity">
    <reaction evidence="18">
        <text>prephenate + H(+) = 3-phenylpyruvate + CO2 + H2O</text>
        <dbReference type="Rhea" id="RHEA:21648"/>
        <dbReference type="ChEBI" id="CHEBI:15377"/>
        <dbReference type="ChEBI" id="CHEBI:15378"/>
        <dbReference type="ChEBI" id="CHEBI:16526"/>
        <dbReference type="ChEBI" id="CHEBI:18005"/>
        <dbReference type="ChEBI" id="CHEBI:29934"/>
        <dbReference type="EC" id="4.2.1.51"/>
    </reaction>
</comment>
<evidence type="ECO:0000256" key="18">
    <source>
        <dbReference type="ARBA" id="ARBA00047848"/>
    </source>
</evidence>
<dbReference type="InterPro" id="IPR002701">
    <property type="entry name" value="CM_II_prokaryot"/>
</dbReference>
<evidence type="ECO:0000256" key="6">
    <source>
        <dbReference type="ARBA" id="ARBA00012404"/>
    </source>
</evidence>
<dbReference type="AlphaFoldDB" id="A0A518DU11"/>
<dbReference type="EC" id="5.4.99.5" evidence="6"/>
<keyword evidence="13" id="KW-0413">Isomerase</keyword>
<evidence type="ECO:0000256" key="19">
    <source>
        <dbReference type="PIRSR" id="PIRSR001500-2"/>
    </source>
</evidence>
<keyword evidence="15" id="KW-0511">Multifunctional enzyme</keyword>
<keyword evidence="9" id="KW-0963">Cytoplasm</keyword>
<dbReference type="PANTHER" id="PTHR21022">
    <property type="entry name" value="PREPHENATE DEHYDRATASE P PROTEIN"/>
    <property type="match status" value="1"/>
</dbReference>
<dbReference type="UniPathway" id="UPA00121">
    <property type="reaction ID" value="UER00345"/>
</dbReference>
<reference evidence="23 24" key="1">
    <citation type="submission" date="2019-02" db="EMBL/GenBank/DDBJ databases">
        <title>Deep-cultivation of Planctomycetes and their phenomic and genomic characterization uncovers novel biology.</title>
        <authorList>
            <person name="Wiegand S."/>
            <person name="Jogler M."/>
            <person name="Boedeker C."/>
            <person name="Pinto D."/>
            <person name="Vollmers J."/>
            <person name="Rivas-Marin E."/>
            <person name="Kohn T."/>
            <person name="Peeters S.H."/>
            <person name="Heuer A."/>
            <person name="Rast P."/>
            <person name="Oberbeckmann S."/>
            <person name="Bunk B."/>
            <person name="Jeske O."/>
            <person name="Meyerdierks A."/>
            <person name="Storesund J.E."/>
            <person name="Kallscheuer N."/>
            <person name="Luecker S."/>
            <person name="Lage O.M."/>
            <person name="Pohl T."/>
            <person name="Merkel B.J."/>
            <person name="Hornburger P."/>
            <person name="Mueller R.-W."/>
            <person name="Bruemmer F."/>
            <person name="Labrenz M."/>
            <person name="Spormann A.M."/>
            <person name="Op den Camp H."/>
            <person name="Overmann J."/>
            <person name="Amann R."/>
            <person name="Jetten M.S.M."/>
            <person name="Mascher T."/>
            <person name="Medema M.H."/>
            <person name="Devos D.P."/>
            <person name="Kaster A.-K."/>
            <person name="Ovreas L."/>
            <person name="Rohde M."/>
            <person name="Galperin M.Y."/>
            <person name="Jogler C."/>
        </authorList>
    </citation>
    <scope>NUCLEOTIDE SEQUENCE [LARGE SCALE GENOMIC DNA]</scope>
    <source>
        <strain evidence="23 24">Pla85_3_4</strain>
    </source>
</reference>
<protein>
    <recommendedName>
        <fullName evidence="8">Bifunctional chorismate mutase/prephenate dehydratase</fullName>
        <ecNumber evidence="7">4.2.1.51</ecNumber>
        <ecNumber evidence="6">5.4.99.5</ecNumber>
    </recommendedName>
    <alternativeName>
        <fullName evidence="17">Chorismate mutase-prephenate dehydratase</fullName>
    </alternativeName>
    <alternativeName>
        <fullName evidence="16">p-protein</fullName>
    </alternativeName>
</protein>
<dbReference type="Gene3D" id="3.40.190.10">
    <property type="entry name" value="Periplasmic binding protein-like II"/>
    <property type="match status" value="2"/>
</dbReference>
<dbReference type="InterPro" id="IPR045865">
    <property type="entry name" value="ACT-like_dom_sf"/>
</dbReference>
<dbReference type="InterPro" id="IPR036263">
    <property type="entry name" value="Chorismate_II_sf"/>
</dbReference>
<dbReference type="EMBL" id="CP036433">
    <property type="protein sequence ID" value="QDU95325.1"/>
    <property type="molecule type" value="Genomic_DNA"/>
</dbReference>
<evidence type="ECO:0000256" key="8">
    <source>
        <dbReference type="ARBA" id="ARBA00014401"/>
    </source>
</evidence>
<sequence length="361" mass="39649">MAKRKSSLAEIDKKLDRLDRDLVKLLSERTALASDRAEARQTAGQSSYDPDHEQAVIEKILKANKGPLAEPYLRGMVREMLSGSRQLAKPLNIVYLGPQFSYSHLAAIERFGANVEMQGLATIAAVFEAINRRQADYGIVPIENSTDGRVVDTLGMFARLPVQICGEVQLRIHHYLLGMCSHDEVREVYSKPQALSQCRNWISKHLPGAKVVEVTSTAAAARLAAERPGIAAVASRQAGVNYGLRAIAEKIEDNPYNLTRFAVIGSEPGKRTGNDKTAAMFQIPHEPGALADAMAIFKRGGLNLTWIESFPVHGPDAEYLFFVEMEGHRTDAEVTKALAALEKKAERLEVLGSYQKATPVD</sequence>
<dbReference type="Proteomes" id="UP000317648">
    <property type="component" value="Chromosome"/>
</dbReference>
<comment type="subcellular location">
    <subcellularLocation>
        <location evidence="3">Cytoplasm</location>
    </subcellularLocation>
</comment>
<evidence type="ECO:0000256" key="11">
    <source>
        <dbReference type="ARBA" id="ARBA00023141"/>
    </source>
</evidence>
<dbReference type="SMART" id="SM00830">
    <property type="entry name" value="CM_2"/>
    <property type="match status" value="1"/>
</dbReference>
<proteinExistence type="predicted"/>
<evidence type="ECO:0000313" key="24">
    <source>
        <dbReference type="Proteomes" id="UP000317648"/>
    </source>
</evidence>
<evidence type="ECO:0000259" key="21">
    <source>
        <dbReference type="PROSITE" id="PS51171"/>
    </source>
</evidence>
<feature type="domain" description="ACT" evidence="22">
    <location>
        <begin position="278"/>
        <end position="355"/>
    </location>
</feature>
<dbReference type="KEGG" id="lcre:Pla8534_31400"/>
<dbReference type="Gene3D" id="3.30.70.260">
    <property type="match status" value="1"/>
</dbReference>
<dbReference type="InterPro" id="IPR002912">
    <property type="entry name" value="ACT_dom"/>
</dbReference>
<organism evidence="23 24">
    <name type="scientific">Lignipirellula cremea</name>
    <dbReference type="NCBI Taxonomy" id="2528010"/>
    <lineage>
        <taxon>Bacteria</taxon>
        <taxon>Pseudomonadati</taxon>
        <taxon>Planctomycetota</taxon>
        <taxon>Planctomycetia</taxon>
        <taxon>Pirellulales</taxon>
        <taxon>Pirellulaceae</taxon>
        <taxon>Lignipirellula</taxon>
    </lineage>
</organism>
<dbReference type="EC" id="4.2.1.51" evidence="7"/>
<evidence type="ECO:0000256" key="13">
    <source>
        <dbReference type="ARBA" id="ARBA00023235"/>
    </source>
</evidence>
<dbReference type="SUPFAM" id="SSF48600">
    <property type="entry name" value="Chorismate mutase II"/>
    <property type="match status" value="1"/>
</dbReference>
<dbReference type="Gene3D" id="1.20.59.10">
    <property type="entry name" value="Chorismate mutase"/>
    <property type="match status" value="1"/>
</dbReference>
<evidence type="ECO:0000256" key="16">
    <source>
        <dbReference type="ARBA" id="ARBA00031175"/>
    </source>
</evidence>
<comment type="catalytic activity">
    <reaction evidence="1">
        <text>chorismate = prephenate</text>
        <dbReference type="Rhea" id="RHEA:13897"/>
        <dbReference type="ChEBI" id="CHEBI:29748"/>
        <dbReference type="ChEBI" id="CHEBI:29934"/>
        <dbReference type="EC" id="5.4.99.5"/>
    </reaction>
</comment>
<dbReference type="PROSITE" id="PS51168">
    <property type="entry name" value="CHORISMATE_MUT_2"/>
    <property type="match status" value="1"/>
</dbReference>
<dbReference type="SUPFAM" id="SSF55021">
    <property type="entry name" value="ACT-like"/>
    <property type="match status" value="1"/>
</dbReference>
<dbReference type="GO" id="GO:0046417">
    <property type="term" value="P:chorismate metabolic process"/>
    <property type="evidence" value="ECO:0007669"/>
    <property type="project" value="InterPro"/>
</dbReference>
<dbReference type="GO" id="GO:0005737">
    <property type="term" value="C:cytoplasm"/>
    <property type="evidence" value="ECO:0007669"/>
    <property type="project" value="UniProtKB-SubCell"/>
</dbReference>
<evidence type="ECO:0000256" key="4">
    <source>
        <dbReference type="ARBA" id="ARBA00004741"/>
    </source>
</evidence>
<dbReference type="PROSITE" id="PS51171">
    <property type="entry name" value="PREPHENATE_DEHYDR_3"/>
    <property type="match status" value="1"/>
</dbReference>
<accession>A0A518DU11</accession>
<evidence type="ECO:0000259" key="20">
    <source>
        <dbReference type="PROSITE" id="PS51168"/>
    </source>
</evidence>
<keyword evidence="12" id="KW-0584">Phenylalanine biosynthesis</keyword>
<evidence type="ECO:0000256" key="15">
    <source>
        <dbReference type="ARBA" id="ARBA00023268"/>
    </source>
</evidence>
<comment type="function">
    <text evidence="2">Catalyzes the Claisen rearrangement of chorismate to prephenate and the decarboxylation/dehydration of prephenate to phenylpyruvate.</text>
</comment>
<dbReference type="CDD" id="cd13630">
    <property type="entry name" value="PBP2_PDT_1"/>
    <property type="match status" value="1"/>
</dbReference>
<evidence type="ECO:0000256" key="9">
    <source>
        <dbReference type="ARBA" id="ARBA00022490"/>
    </source>
</evidence>
<keyword evidence="24" id="KW-1185">Reference proteome</keyword>
<evidence type="ECO:0000256" key="3">
    <source>
        <dbReference type="ARBA" id="ARBA00004496"/>
    </source>
</evidence>
<evidence type="ECO:0000256" key="2">
    <source>
        <dbReference type="ARBA" id="ARBA00002364"/>
    </source>
</evidence>
<evidence type="ECO:0000256" key="1">
    <source>
        <dbReference type="ARBA" id="ARBA00000824"/>
    </source>
</evidence>
<comment type="pathway">
    <text evidence="4">Amino-acid biosynthesis; L-phenylalanine biosynthesis; phenylpyruvate from prephenate: step 1/1.</text>
</comment>
<dbReference type="NCBIfam" id="NF008865">
    <property type="entry name" value="PRK11898.1"/>
    <property type="match status" value="1"/>
</dbReference>
<dbReference type="GO" id="GO:0009094">
    <property type="term" value="P:L-phenylalanine biosynthetic process"/>
    <property type="evidence" value="ECO:0007669"/>
    <property type="project" value="UniProtKB-UniPathway"/>
</dbReference>
<keyword evidence="14" id="KW-0456">Lyase</keyword>
<name>A0A518DU11_9BACT</name>
<feature type="domain" description="Prephenate dehydratase" evidence="21">
    <location>
        <begin position="92"/>
        <end position="266"/>
    </location>
</feature>
<evidence type="ECO:0000313" key="23">
    <source>
        <dbReference type="EMBL" id="QDU95325.1"/>
    </source>
</evidence>
<dbReference type="OrthoDB" id="9802281at2"/>
<evidence type="ECO:0000259" key="22">
    <source>
        <dbReference type="PROSITE" id="PS51671"/>
    </source>
</evidence>
<gene>
    <name evidence="23" type="primary">pheA</name>
    <name evidence="23" type="ORF">Pla8534_31400</name>
</gene>
<keyword evidence="10" id="KW-0028">Amino-acid biosynthesis</keyword>
<dbReference type="Pfam" id="PF01817">
    <property type="entry name" value="CM_2"/>
    <property type="match status" value="1"/>
</dbReference>
<evidence type="ECO:0000256" key="5">
    <source>
        <dbReference type="ARBA" id="ARBA00004817"/>
    </source>
</evidence>
<dbReference type="InterPro" id="IPR001086">
    <property type="entry name" value="Preph_deHydtase"/>
</dbReference>
<dbReference type="RefSeq" id="WP_145054080.1">
    <property type="nucleotide sequence ID" value="NZ_CP036433.1"/>
</dbReference>
<dbReference type="PANTHER" id="PTHR21022:SF19">
    <property type="entry name" value="PREPHENATE DEHYDRATASE-RELATED"/>
    <property type="match status" value="1"/>
</dbReference>
<evidence type="ECO:0000256" key="7">
    <source>
        <dbReference type="ARBA" id="ARBA00013147"/>
    </source>
</evidence>
<keyword evidence="11" id="KW-0057">Aromatic amino acid biosynthesis</keyword>
<dbReference type="GO" id="GO:0004106">
    <property type="term" value="F:chorismate mutase activity"/>
    <property type="evidence" value="ECO:0007669"/>
    <property type="project" value="UniProtKB-EC"/>
</dbReference>
<dbReference type="SUPFAM" id="SSF53850">
    <property type="entry name" value="Periplasmic binding protein-like II"/>
    <property type="match status" value="1"/>
</dbReference>
<evidence type="ECO:0000256" key="17">
    <source>
        <dbReference type="ARBA" id="ARBA00031520"/>
    </source>
</evidence>
<dbReference type="PROSITE" id="PS51671">
    <property type="entry name" value="ACT"/>
    <property type="match status" value="1"/>
</dbReference>
<dbReference type="InterPro" id="IPR008242">
    <property type="entry name" value="Chor_mutase/pphenate_deHydtase"/>
</dbReference>
<dbReference type="GO" id="GO:0004664">
    <property type="term" value="F:prephenate dehydratase activity"/>
    <property type="evidence" value="ECO:0007669"/>
    <property type="project" value="UniProtKB-EC"/>
</dbReference>
<dbReference type="PIRSF" id="PIRSF001500">
    <property type="entry name" value="Chor_mut_pdt_Ppr"/>
    <property type="match status" value="1"/>
</dbReference>
<feature type="site" description="Essential for prephenate dehydratase activity" evidence="19">
    <location>
        <position position="259"/>
    </location>
</feature>
<dbReference type="UniPathway" id="UPA00120">
    <property type="reaction ID" value="UER00203"/>
</dbReference>